<keyword evidence="17 24" id="KW-0472">Membrane</keyword>
<feature type="active site" description="Proton acceptor" evidence="20">
    <location>
        <position position="71"/>
    </location>
</feature>
<evidence type="ECO:0000256" key="19">
    <source>
        <dbReference type="ARBA" id="ARBA00023264"/>
    </source>
</evidence>
<accession>A0A4V2NML5</accession>
<evidence type="ECO:0000256" key="13">
    <source>
        <dbReference type="ARBA" id="ARBA00022840"/>
    </source>
</evidence>
<comment type="caution">
    <text evidence="25">The sequence shown here is derived from an EMBL/GenBank/DDBJ whole genome shotgun (WGS) entry which is preliminary data.</text>
</comment>
<evidence type="ECO:0000256" key="6">
    <source>
        <dbReference type="ARBA" id="ARBA00022516"/>
    </source>
</evidence>
<dbReference type="AlphaFoldDB" id="A0A4V2NML5"/>
<evidence type="ECO:0000256" key="11">
    <source>
        <dbReference type="ARBA" id="ARBA00022741"/>
    </source>
</evidence>
<evidence type="ECO:0000256" key="21">
    <source>
        <dbReference type="PIRSR" id="PIRSR600829-2"/>
    </source>
</evidence>
<feature type="binding site" evidence="22">
    <location>
        <begin position="96"/>
        <end position="97"/>
    </location>
    <ligand>
        <name>ATP</name>
        <dbReference type="ChEBI" id="CHEBI:30616"/>
    </ligand>
</feature>
<keyword evidence="16 24" id="KW-0443">Lipid metabolism</keyword>
<feature type="binding site" evidence="22">
    <location>
        <position position="30"/>
    </location>
    <ligand>
        <name>ATP</name>
        <dbReference type="ChEBI" id="CHEBI:30616"/>
    </ligand>
</feature>
<dbReference type="EMBL" id="SJTG01000001">
    <property type="protein sequence ID" value="TCI13777.1"/>
    <property type="molecule type" value="Genomic_DNA"/>
</dbReference>
<comment type="caution">
    <text evidence="24">Lacks conserved residue(s) required for the propagation of feature annotation.</text>
</comment>
<evidence type="ECO:0000256" key="24">
    <source>
        <dbReference type="RuleBase" id="RU363065"/>
    </source>
</evidence>
<feature type="binding site" evidence="21">
    <location>
        <begin position="24"/>
        <end position="27"/>
    </location>
    <ligand>
        <name>substrate</name>
    </ligand>
</feature>
<evidence type="ECO:0000256" key="16">
    <source>
        <dbReference type="ARBA" id="ARBA00023098"/>
    </source>
</evidence>
<dbReference type="Gene3D" id="1.10.287.3610">
    <property type="match status" value="1"/>
</dbReference>
<comment type="function">
    <text evidence="24">Catalyzes the ATP-dependent phosphorylation of sn-l,2-diacylglycerol (DAG) to phosphatidic acid. Involved in the recycling of diacylglycerol produced as a by-product during membrane-derived oligosaccharide (MDO) biosynthesis.</text>
</comment>
<evidence type="ECO:0000256" key="12">
    <source>
        <dbReference type="ARBA" id="ARBA00022777"/>
    </source>
</evidence>
<evidence type="ECO:0000256" key="18">
    <source>
        <dbReference type="ARBA" id="ARBA00023209"/>
    </source>
</evidence>
<feature type="binding site" evidence="22">
    <location>
        <position position="78"/>
    </location>
    <ligand>
        <name>ATP</name>
        <dbReference type="ChEBI" id="CHEBI:30616"/>
    </ligand>
</feature>
<evidence type="ECO:0000313" key="25">
    <source>
        <dbReference type="EMBL" id="TCI13777.1"/>
    </source>
</evidence>
<keyword evidence="13 22" id="KW-0067">ATP-binding</keyword>
<dbReference type="GO" id="GO:0004143">
    <property type="term" value="F:ATP-dependent diacylglycerol kinase activity"/>
    <property type="evidence" value="ECO:0007669"/>
    <property type="project" value="UniProtKB-EC"/>
</dbReference>
<feature type="binding site" evidence="21">
    <location>
        <position position="100"/>
    </location>
    <ligand>
        <name>substrate</name>
    </ligand>
</feature>
<comment type="similarity">
    <text evidence="2 24">Belongs to the bacterial diacylglycerol kinase family.</text>
</comment>
<organism evidence="25 26">
    <name type="scientific">Dyella soli</name>
    <dbReference type="NCBI Taxonomy" id="522319"/>
    <lineage>
        <taxon>Bacteria</taxon>
        <taxon>Pseudomonadati</taxon>
        <taxon>Pseudomonadota</taxon>
        <taxon>Gammaproteobacteria</taxon>
        <taxon>Lysobacterales</taxon>
        <taxon>Rhodanobacteraceae</taxon>
        <taxon>Dyella</taxon>
    </lineage>
</organism>
<dbReference type="InterPro" id="IPR000829">
    <property type="entry name" value="DAGK"/>
</dbReference>
<dbReference type="CDD" id="cd14264">
    <property type="entry name" value="DAGK_IM"/>
    <property type="match status" value="1"/>
</dbReference>
<dbReference type="GO" id="GO:0005524">
    <property type="term" value="F:ATP binding"/>
    <property type="evidence" value="ECO:0007669"/>
    <property type="project" value="UniProtKB-KW"/>
</dbReference>
<evidence type="ECO:0000256" key="3">
    <source>
        <dbReference type="ARBA" id="ARBA00012133"/>
    </source>
</evidence>
<name>A0A4V2NML5_9GAMM</name>
<evidence type="ECO:0000256" key="20">
    <source>
        <dbReference type="PIRSR" id="PIRSR600829-1"/>
    </source>
</evidence>
<evidence type="ECO:0000256" key="5">
    <source>
        <dbReference type="ARBA" id="ARBA00022475"/>
    </source>
</evidence>
<dbReference type="Pfam" id="PF01219">
    <property type="entry name" value="DAGK_prokar"/>
    <property type="match status" value="1"/>
</dbReference>
<proteinExistence type="inferred from homology"/>
<dbReference type="PROSITE" id="PS01069">
    <property type="entry name" value="DAGK_PROKAR"/>
    <property type="match status" value="1"/>
</dbReference>
<dbReference type="InterPro" id="IPR036945">
    <property type="entry name" value="DAGK_sf"/>
</dbReference>
<protein>
    <recommendedName>
        <fullName evidence="4 24">Diacylglycerol kinase</fullName>
        <ecNumber evidence="3 24">2.7.1.107</ecNumber>
    </recommendedName>
</protein>
<comment type="subcellular location">
    <subcellularLocation>
        <location evidence="1 24">Cell inner membrane</location>
        <topology evidence="1 24">Multi-pass membrane protein</topology>
    </subcellularLocation>
</comment>
<keyword evidence="26" id="KW-1185">Reference proteome</keyword>
<keyword evidence="9 24" id="KW-0812">Transmembrane</keyword>
<dbReference type="PANTHER" id="PTHR34299:SF1">
    <property type="entry name" value="DIACYLGLYCEROL KINASE"/>
    <property type="match status" value="1"/>
</dbReference>
<dbReference type="EC" id="2.7.1.107" evidence="3 24"/>
<dbReference type="GO" id="GO:0046872">
    <property type="term" value="F:metal ion binding"/>
    <property type="evidence" value="ECO:0007669"/>
    <property type="project" value="UniProtKB-KW"/>
</dbReference>
<feature type="binding site" evidence="23">
    <location>
        <position position="78"/>
    </location>
    <ligand>
        <name>a divalent metal cation</name>
        <dbReference type="ChEBI" id="CHEBI:60240"/>
    </ligand>
</feature>
<feature type="binding site" evidence="23">
    <location>
        <position position="30"/>
    </location>
    <ligand>
        <name>a divalent metal cation</name>
        <dbReference type="ChEBI" id="CHEBI:60240"/>
    </ligand>
</feature>
<evidence type="ECO:0000256" key="14">
    <source>
        <dbReference type="ARBA" id="ARBA00022842"/>
    </source>
</evidence>
<evidence type="ECO:0000256" key="7">
    <source>
        <dbReference type="ARBA" id="ARBA00022519"/>
    </source>
</evidence>
<keyword evidence="8 24" id="KW-0808">Transferase</keyword>
<comment type="cofactor">
    <cofactor evidence="23">
        <name>Mg(2+)</name>
        <dbReference type="ChEBI" id="CHEBI:18420"/>
    </cofactor>
    <text evidence="23">Mn(2+), Zn(2+), Cd(2+) and Co(2+) support activity to lesser extents.</text>
</comment>
<sequence>MAASGIRGPKQIWNAFKWSMKGLRAGWVHEASFRLEACLAVVLVPAGLWLGNGALEKLALVTPAILVLSAELLNSAVEAVVDKVSPEFHELAGRAKDMGSAAVFLLLVLTGLAWVLVLGPRFW</sequence>
<keyword evidence="6" id="KW-0444">Lipid biosynthesis</keyword>
<dbReference type="PANTHER" id="PTHR34299">
    <property type="entry name" value="DIACYLGLYCEROL KINASE"/>
    <property type="match status" value="1"/>
</dbReference>
<evidence type="ECO:0000256" key="22">
    <source>
        <dbReference type="PIRSR" id="PIRSR600829-3"/>
    </source>
</evidence>
<comment type="catalytic activity">
    <reaction evidence="24">
        <text>a 1,2-diacyl-sn-glycerol + ATP = a 1,2-diacyl-sn-glycero-3-phosphate + ADP + H(+)</text>
        <dbReference type="Rhea" id="RHEA:10272"/>
        <dbReference type="ChEBI" id="CHEBI:15378"/>
        <dbReference type="ChEBI" id="CHEBI:17815"/>
        <dbReference type="ChEBI" id="CHEBI:30616"/>
        <dbReference type="ChEBI" id="CHEBI:58608"/>
        <dbReference type="ChEBI" id="CHEBI:456216"/>
        <dbReference type="EC" id="2.7.1.107"/>
    </reaction>
</comment>
<evidence type="ECO:0000256" key="23">
    <source>
        <dbReference type="PIRSR" id="PIRSR600829-4"/>
    </source>
</evidence>
<feature type="binding site" evidence="22">
    <location>
        <begin position="87"/>
        <end position="89"/>
    </location>
    <ligand>
        <name>ATP</name>
        <dbReference type="ChEBI" id="CHEBI:30616"/>
    </ligand>
</feature>
<evidence type="ECO:0000256" key="4">
    <source>
        <dbReference type="ARBA" id="ARBA00017575"/>
    </source>
</evidence>
<evidence type="ECO:0000256" key="15">
    <source>
        <dbReference type="ARBA" id="ARBA00022989"/>
    </source>
</evidence>
<reference evidence="25 26" key="1">
    <citation type="submission" date="2019-02" db="EMBL/GenBank/DDBJ databases">
        <title>Dyella amyloliquefaciens sp. nov., isolated from forest soil.</title>
        <authorList>
            <person name="Gao Z.-H."/>
            <person name="Qiu L.-H."/>
        </authorList>
    </citation>
    <scope>NUCLEOTIDE SEQUENCE [LARGE SCALE GENOMIC DNA]</scope>
    <source>
        <strain evidence="25 26">KACC 12747</strain>
    </source>
</reference>
<keyword evidence="15 24" id="KW-1133">Transmembrane helix</keyword>
<evidence type="ECO:0000256" key="9">
    <source>
        <dbReference type="ARBA" id="ARBA00022692"/>
    </source>
</evidence>
<keyword evidence="10 23" id="KW-0479">Metal-binding</keyword>
<dbReference type="Proteomes" id="UP000291822">
    <property type="component" value="Unassembled WGS sequence"/>
</dbReference>
<keyword evidence="7 24" id="KW-0997">Cell inner membrane</keyword>
<keyword evidence="5" id="KW-1003">Cell membrane</keyword>
<feature type="binding site" evidence="21">
    <location>
        <position position="71"/>
    </location>
    <ligand>
        <name>substrate</name>
    </ligand>
</feature>
<evidence type="ECO:0000256" key="1">
    <source>
        <dbReference type="ARBA" id="ARBA00004429"/>
    </source>
</evidence>
<evidence type="ECO:0000256" key="17">
    <source>
        <dbReference type="ARBA" id="ARBA00023136"/>
    </source>
</evidence>
<feature type="transmembrane region" description="Helical" evidence="24">
    <location>
        <begin position="101"/>
        <end position="119"/>
    </location>
</feature>
<keyword evidence="19 24" id="KW-1208">Phospholipid metabolism</keyword>
<dbReference type="InterPro" id="IPR033718">
    <property type="entry name" value="DAGK_prok"/>
</dbReference>
<keyword evidence="14 23" id="KW-0460">Magnesium</keyword>
<keyword evidence="12 24" id="KW-0418">Kinase</keyword>
<keyword evidence="11 22" id="KW-0547">Nucleotide-binding</keyword>
<dbReference type="GO" id="GO:0006654">
    <property type="term" value="P:phosphatidic acid biosynthetic process"/>
    <property type="evidence" value="ECO:0007669"/>
    <property type="project" value="InterPro"/>
</dbReference>
<evidence type="ECO:0000256" key="2">
    <source>
        <dbReference type="ARBA" id="ARBA00005967"/>
    </source>
</evidence>
<evidence type="ECO:0000313" key="26">
    <source>
        <dbReference type="Proteomes" id="UP000291822"/>
    </source>
</evidence>
<dbReference type="GO" id="GO:0005886">
    <property type="term" value="C:plasma membrane"/>
    <property type="evidence" value="ECO:0007669"/>
    <property type="project" value="UniProtKB-SubCell"/>
</dbReference>
<evidence type="ECO:0000256" key="10">
    <source>
        <dbReference type="ARBA" id="ARBA00022723"/>
    </source>
</evidence>
<evidence type="ECO:0000256" key="8">
    <source>
        <dbReference type="ARBA" id="ARBA00022679"/>
    </source>
</evidence>
<gene>
    <name evidence="25" type="ORF">EZM97_02545</name>
</gene>
<dbReference type="RefSeq" id="WP_131150962.1">
    <property type="nucleotide sequence ID" value="NZ_SJTG01000001.1"/>
</dbReference>
<keyword evidence="18" id="KW-0594">Phospholipid biosynthesis</keyword>